<sequence>MAETGDRRQNCGIETEQRRRSRLKKNGEWVDSHGPVRFRDSVSSLTYLRFDFVKLQFDSDLLLFFTPLAFYLSKKDLLVPGYCAYLDAENAMDPSLAESIGVNTEELLISRPDSAENYGQRLHTLTIFCAKHTLT</sequence>
<dbReference type="AlphaFoldDB" id="Q9LPN8"/>
<dbReference type="GO" id="GO:0003697">
    <property type="term" value="F:single-stranded DNA binding"/>
    <property type="evidence" value="ECO:0007669"/>
    <property type="project" value="InterPro"/>
</dbReference>
<name>Q9LPN8_ARATH</name>
<dbReference type="InterPro" id="IPR027417">
    <property type="entry name" value="P-loop_NTPase"/>
</dbReference>
<keyword evidence="4" id="KW-0233">DNA recombination</keyword>
<dbReference type="EMBL" id="AC013428">
    <property type="protein sequence ID" value="AAF76366.1"/>
    <property type="molecule type" value="Genomic_DNA"/>
</dbReference>
<evidence type="ECO:0000256" key="2">
    <source>
        <dbReference type="ARBA" id="ARBA00022741"/>
    </source>
</evidence>
<protein>
    <submittedName>
        <fullName evidence="6">F18K10.22 protein</fullName>
    </submittedName>
</protein>
<dbReference type="PANTHER" id="PTHR45900">
    <property type="entry name" value="RECA"/>
    <property type="match status" value="1"/>
</dbReference>
<proteinExistence type="inferred from homology"/>
<gene>
    <name evidence="6" type="primary">F18K10.22</name>
</gene>
<organism evidence="6">
    <name type="scientific">Arabidopsis thaliana</name>
    <name type="common">Mouse-ear cress</name>
    <dbReference type="NCBI Taxonomy" id="3702"/>
    <lineage>
        <taxon>Eukaryota</taxon>
        <taxon>Viridiplantae</taxon>
        <taxon>Streptophyta</taxon>
        <taxon>Embryophyta</taxon>
        <taxon>Tracheophyta</taxon>
        <taxon>Spermatophyta</taxon>
        <taxon>Magnoliopsida</taxon>
        <taxon>eudicotyledons</taxon>
        <taxon>Gunneridae</taxon>
        <taxon>Pentapetalae</taxon>
        <taxon>rosids</taxon>
        <taxon>malvids</taxon>
        <taxon>Brassicales</taxon>
        <taxon>Brassicaceae</taxon>
        <taxon>Camelineae</taxon>
        <taxon>Arabidopsis</taxon>
    </lineage>
</organism>
<evidence type="ECO:0000313" key="6">
    <source>
        <dbReference type="EMBL" id="AAF76366.1"/>
    </source>
</evidence>
<dbReference type="ExpressionAtlas" id="Q9LPN8">
    <property type="expression patterns" value="baseline and differential"/>
</dbReference>
<evidence type="ECO:0000256" key="1">
    <source>
        <dbReference type="ARBA" id="ARBA00009391"/>
    </source>
</evidence>
<dbReference type="PANTHER" id="PTHR45900:SF4">
    <property type="entry name" value="DNA REPAIR PROTEIN RECA HOMOLOG 2, MITOCHONDRIAL"/>
    <property type="match status" value="1"/>
</dbReference>
<accession>Q9LPN8</accession>
<keyword evidence="3" id="KW-0067">ATP-binding</keyword>
<reference key="1">
    <citation type="journal article" date="2000" name="Nature">
        <title>Sequence and analysis of chromosome 3 of the plant Arabidopsis thaliana.</title>
        <authorList>
            <consortium name="European Union Chromosome 3 Arabidopsis Sequencing Consortium"/>
            <consortium name="Institute for Genomic Research"/>
            <consortium name="Kazusa DNA Research Institute"/>
            <person name="Salanoubat M."/>
            <person name="Lemcke K."/>
            <person name="Rieger M."/>
            <person name="Ansorge W."/>
            <person name="Unseld M."/>
            <person name="Fartmann B."/>
            <person name="Valle G."/>
            <person name="Blocker H."/>
            <person name="Perez-Alonso M."/>
            <person name="Obermaier B."/>
            <person name="Delseny M."/>
            <person name="Boutry M."/>
            <person name="Grivell L.A."/>
            <person name="Mache R."/>
            <person name="Puigdomenech P."/>
            <person name="De Simone V."/>
            <person name="Choisne N."/>
            <person name="Artiguenave F."/>
            <person name="Robert C."/>
            <person name="Brottier P."/>
            <person name="Wincker P."/>
            <person name="Cattolico L."/>
            <person name="Weissenbach J."/>
            <person name="Saurin W."/>
            <person name="Quetier F."/>
            <person name="Schafer M."/>
            <person name="Muller-Auer S."/>
            <person name="Gabel C."/>
            <person name="Fuchs M."/>
            <person name="Benes V."/>
            <person name="Wurmbach E."/>
            <person name="Drzonek H."/>
            <person name="Erfle H."/>
            <person name="Jordan N."/>
            <person name="Bangert S."/>
            <person name="Wiedelmann R."/>
            <person name="Kranz H."/>
            <person name="Voss H."/>
            <person name="Holland R."/>
            <person name="Brandt P."/>
            <person name="Nyakatura G."/>
            <person name="Vezzi A."/>
            <person name="D'Angelo M."/>
            <person name="Pallavicini A."/>
            <person name="Toppo S."/>
            <person name="Simionati B."/>
            <person name="Conrad A."/>
            <person name="Hornischer K."/>
            <person name="Kauer G."/>
            <person name="Lohnert T.H."/>
            <person name="Nordsiek G."/>
            <person name="Reichelt J."/>
            <person name="Scharfe M."/>
            <person name="Schon O."/>
            <person name="Bargues M."/>
            <person name="Terol J."/>
            <person name="Climent J."/>
            <person name="Navarro P."/>
            <person name="Collado C."/>
            <person name="Perez-Perez A."/>
            <person name="Ottenwalder B."/>
            <person name="Duchemin D."/>
            <person name="Cooke R."/>
            <person name="Laudie M."/>
            <person name="Berger-Llauro C."/>
            <person name="Purnelle B."/>
            <person name="Masuy D."/>
            <person name="de Haan M."/>
            <person name="Maarse A.C."/>
            <person name="Alcaraz J.P."/>
            <person name="Cottet A."/>
            <person name="Casacuberta E."/>
            <person name="Monfort A."/>
            <person name="Argiriou A."/>
            <person name="flores M."/>
            <person name="Liguori R."/>
            <person name="Vitale D."/>
            <person name="Mannhaupt G."/>
            <person name="Haase D."/>
            <person name="Schoof H."/>
            <person name="Rudd S."/>
            <person name="Zaccaria P."/>
            <person name="Mewes H.W."/>
            <person name="Mayer K.F."/>
            <person name="Kaul S."/>
            <person name="Town C.D."/>
            <person name="Koo H.L."/>
            <person name="Tallon L.J."/>
            <person name="Jenkins J."/>
            <person name="Rooney T."/>
            <person name="Rizzo M."/>
            <person name="Walts A."/>
            <person name="Utterback T."/>
            <person name="Fujii C.Y."/>
            <person name="Shea T.P."/>
            <person name="Creasy T.H."/>
            <person name="Haas B."/>
            <person name="Maiti R."/>
            <person name="Wu D."/>
            <person name="Peterson J."/>
            <person name="Van Aken S."/>
            <person name="Pai G."/>
            <person name="Militscher J."/>
            <person name="Sellers P."/>
            <person name="Gill J.E."/>
            <person name="Feldblyum T.V."/>
            <person name="Preuss D."/>
            <person name="Lin X."/>
            <person name="Nierman W.C."/>
            <person name="Salzberg S.L."/>
            <person name="White O."/>
            <person name="Venter J.C."/>
            <person name="Fraser C.M."/>
            <person name="Kaneko T."/>
            <person name="Nakamura Y."/>
            <person name="Sato S."/>
            <person name="Kato T."/>
            <person name="Asamizu E."/>
            <person name="Sasamoto S."/>
            <person name="Kimura T."/>
            <person name="Idesawa K."/>
            <person name="Kawashima K."/>
            <person name="Kishida Y."/>
            <person name="Kiyokawa C."/>
            <person name="Kohara M."/>
            <person name="Matsumoto M."/>
            <person name="Matsuno A."/>
            <person name="Muraki A."/>
            <person name="Nakayama S."/>
            <person name="Nakazaki N."/>
            <person name="Shinpo S."/>
            <person name="Takeuchi C."/>
            <person name="Wada T."/>
            <person name="Watanabe A."/>
            <person name="Yamada M."/>
            <person name="Yasuda M."/>
            <person name="Tabata S."/>
        </authorList>
    </citation>
    <scope>NUCLEOTIDE SEQUENCE [LARGE SCALE GENOMIC DNA]</scope>
    <source>
        <strain>cv. Columbia</strain>
    </source>
</reference>
<evidence type="ECO:0000259" key="5">
    <source>
        <dbReference type="Pfam" id="PF00154"/>
    </source>
</evidence>
<keyword evidence="2" id="KW-0547">Nucleotide-binding</keyword>
<dbReference type="Pfam" id="PF00154">
    <property type="entry name" value="RecA_N"/>
    <property type="match status" value="1"/>
</dbReference>
<feature type="domain" description="RecA-like N-terminal" evidence="5">
    <location>
        <begin position="81"/>
        <end position="117"/>
    </location>
</feature>
<dbReference type="InterPro" id="IPR013765">
    <property type="entry name" value="DNA_recomb/repair_RecA"/>
</dbReference>
<evidence type="ECO:0000256" key="4">
    <source>
        <dbReference type="ARBA" id="ARBA00023172"/>
    </source>
</evidence>
<comment type="similarity">
    <text evidence="1">Belongs to the RecA family.</text>
</comment>
<dbReference type="InterPro" id="IPR049428">
    <property type="entry name" value="RecA-like_N"/>
</dbReference>
<dbReference type="TAIR" id="AT3G10605"/>
<dbReference type="GO" id="GO:0006310">
    <property type="term" value="P:DNA recombination"/>
    <property type="evidence" value="ECO:0007669"/>
    <property type="project" value="UniProtKB-KW"/>
</dbReference>
<dbReference type="GO" id="GO:0005524">
    <property type="term" value="F:ATP binding"/>
    <property type="evidence" value="ECO:0007669"/>
    <property type="project" value="UniProtKB-KW"/>
</dbReference>
<dbReference type="GO" id="GO:0006281">
    <property type="term" value="P:DNA repair"/>
    <property type="evidence" value="ECO:0007669"/>
    <property type="project" value="InterPro"/>
</dbReference>
<reference evidence="6" key="2">
    <citation type="submission" date="2001-01" db="EMBL/GenBank/DDBJ databases">
        <title>Arabidopsis thaliana chromosome III BAC F18K10 genomic sequence.</title>
        <authorList>
            <person name="Lin X."/>
            <person name="Kaul S."/>
            <person name="Town C.D."/>
            <person name="Benito M.-I."/>
            <person name="Creasy T.H."/>
            <person name="Haas B."/>
            <person name="Ronning C.M."/>
            <person name="Koo H."/>
            <person name="Fujii C.Y."/>
            <person name="Utterback T.R."/>
            <person name="Barnstead M.E."/>
            <person name="Bowman C.L."/>
            <person name="White O."/>
            <person name="Nierman W.C."/>
            <person name="Fraser C.M."/>
        </authorList>
    </citation>
    <scope>NUCLEOTIDE SEQUENCE</scope>
</reference>
<dbReference type="Gene3D" id="3.40.50.300">
    <property type="entry name" value="P-loop containing nucleotide triphosphate hydrolases"/>
    <property type="match status" value="1"/>
</dbReference>
<evidence type="ECO:0000256" key="3">
    <source>
        <dbReference type="ARBA" id="ARBA00022840"/>
    </source>
</evidence>